<dbReference type="InterPro" id="IPR005226">
    <property type="entry name" value="UPF0014_fam"/>
</dbReference>
<evidence type="ECO:0000256" key="3">
    <source>
        <dbReference type="ARBA" id="ARBA00022692"/>
    </source>
</evidence>
<evidence type="ECO:0000256" key="4">
    <source>
        <dbReference type="ARBA" id="ARBA00022989"/>
    </source>
</evidence>
<dbReference type="PANTHER" id="PTHR30028">
    <property type="entry name" value="UPF0014 INNER MEMBRANE PROTEIN YBBM-RELATED"/>
    <property type="match status" value="1"/>
</dbReference>
<comment type="similarity">
    <text evidence="2">Belongs to the UPF0014 family.</text>
</comment>
<evidence type="ECO:0000256" key="5">
    <source>
        <dbReference type="ARBA" id="ARBA00023136"/>
    </source>
</evidence>
<dbReference type="Pfam" id="PF03649">
    <property type="entry name" value="UPF0014"/>
    <property type="match status" value="1"/>
</dbReference>
<feature type="transmembrane region" description="Helical" evidence="6">
    <location>
        <begin position="223"/>
        <end position="245"/>
    </location>
</feature>
<dbReference type="OrthoDB" id="9791807at2"/>
<dbReference type="EMBL" id="VJVV01000006">
    <property type="protein sequence ID" value="TRO81161.1"/>
    <property type="molecule type" value="Genomic_DNA"/>
</dbReference>
<feature type="transmembrane region" description="Helical" evidence="6">
    <location>
        <begin position="128"/>
        <end position="148"/>
    </location>
</feature>
<organism evidence="7 8">
    <name type="scientific">Trichloromonas acetexigens</name>
    <dbReference type="NCBI Taxonomy" id="38815"/>
    <lineage>
        <taxon>Bacteria</taxon>
        <taxon>Pseudomonadati</taxon>
        <taxon>Thermodesulfobacteriota</taxon>
        <taxon>Desulfuromonadia</taxon>
        <taxon>Desulfuromonadales</taxon>
        <taxon>Trichloromonadaceae</taxon>
        <taxon>Trichloromonas</taxon>
    </lineage>
</organism>
<evidence type="ECO:0000313" key="7">
    <source>
        <dbReference type="EMBL" id="TRO81161.1"/>
    </source>
</evidence>
<keyword evidence="3 6" id="KW-0812">Transmembrane</keyword>
<feature type="transmembrane region" description="Helical" evidence="6">
    <location>
        <begin position="97"/>
        <end position="122"/>
    </location>
</feature>
<proteinExistence type="inferred from homology"/>
<feature type="transmembrane region" description="Helical" evidence="6">
    <location>
        <begin position="183"/>
        <end position="203"/>
    </location>
</feature>
<sequence>MSDGVVDLSLVDLALVYGLILFVAALARWNGIGQERDLLWSSLRMIAQLFLVGYLLKTVFTLASPALVLLILLVMGGFAVHAVGARVKDRMPRFHRVVGVSLFFGCFGATFFFCTLVIGLTPWYDPRYLIPLAGMIIGNSMTGASLAAERLTAEMKERRLEIETSLCLGASARQASAEAVRGAFRAALIPSINAMAAMGIVFLPGMMTGQILSGTEPLLAVRYQIAIMCVITASVAVTSFLILIFGRRGFFTKAHQLRLDNPPN</sequence>
<dbReference type="GO" id="GO:0005886">
    <property type="term" value="C:plasma membrane"/>
    <property type="evidence" value="ECO:0007669"/>
    <property type="project" value="TreeGrafter"/>
</dbReference>
<dbReference type="RefSeq" id="WP_092057889.1">
    <property type="nucleotide sequence ID" value="NZ_FOJJ01000038.1"/>
</dbReference>
<keyword evidence="5 6" id="KW-0472">Membrane</keyword>
<protein>
    <submittedName>
        <fullName evidence="7">Iron export ABC transporter permease subunit FetB</fullName>
    </submittedName>
</protein>
<evidence type="ECO:0000256" key="2">
    <source>
        <dbReference type="ARBA" id="ARBA00005268"/>
    </source>
</evidence>
<feature type="transmembrane region" description="Helical" evidence="6">
    <location>
        <begin position="6"/>
        <end position="26"/>
    </location>
</feature>
<dbReference type="Proteomes" id="UP000317155">
    <property type="component" value="Unassembled WGS sequence"/>
</dbReference>
<gene>
    <name evidence="7" type="primary">fetB</name>
    <name evidence="7" type="ORF">FL622_09645</name>
</gene>
<feature type="transmembrane region" description="Helical" evidence="6">
    <location>
        <begin position="62"/>
        <end position="85"/>
    </location>
</feature>
<reference evidence="7 8" key="1">
    <citation type="submission" date="2019-07" db="EMBL/GenBank/DDBJ databases">
        <title>Insights of Desulfuromonas acetexigens electromicrobiology.</title>
        <authorList>
            <person name="Katuri K."/>
            <person name="Sapireddy V."/>
            <person name="Shaw D.R."/>
            <person name="Saikaly P."/>
        </authorList>
    </citation>
    <scope>NUCLEOTIDE SEQUENCE [LARGE SCALE GENOMIC DNA]</scope>
    <source>
        <strain evidence="7 8">2873</strain>
    </source>
</reference>
<name>A0A550JD73_9BACT</name>
<feature type="transmembrane region" description="Helical" evidence="6">
    <location>
        <begin position="38"/>
        <end position="56"/>
    </location>
</feature>
<keyword evidence="4 6" id="KW-1133">Transmembrane helix</keyword>
<comment type="subcellular location">
    <subcellularLocation>
        <location evidence="1">Membrane</location>
        <topology evidence="1">Multi-pass membrane protein</topology>
    </subcellularLocation>
</comment>
<keyword evidence="8" id="KW-1185">Reference proteome</keyword>
<comment type="caution">
    <text evidence="7">The sequence shown here is derived from an EMBL/GenBank/DDBJ whole genome shotgun (WGS) entry which is preliminary data.</text>
</comment>
<dbReference type="PANTHER" id="PTHR30028:SF0">
    <property type="entry name" value="PROTEIN ALUMINUM SENSITIVE 3"/>
    <property type="match status" value="1"/>
</dbReference>
<evidence type="ECO:0000256" key="1">
    <source>
        <dbReference type="ARBA" id="ARBA00004141"/>
    </source>
</evidence>
<dbReference type="AlphaFoldDB" id="A0A550JD73"/>
<accession>A0A550JD73</accession>
<evidence type="ECO:0000313" key="8">
    <source>
        <dbReference type="Proteomes" id="UP000317155"/>
    </source>
</evidence>
<evidence type="ECO:0000256" key="6">
    <source>
        <dbReference type="SAM" id="Phobius"/>
    </source>
</evidence>